<proteinExistence type="predicted"/>
<comment type="caution">
    <text evidence="1">The sequence shown here is derived from an EMBL/GenBank/DDBJ whole genome shotgun (WGS) entry which is preliminary data.</text>
</comment>
<dbReference type="RefSeq" id="WP_063224312.1">
    <property type="nucleotide sequence ID" value="NZ_NUXH01000175.1"/>
</dbReference>
<gene>
    <name evidence="1" type="ORF">COJ30_29255</name>
</gene>
<evidence type="ECO:0000313" key="2">
    <source>
        <dbReference type="Proteomes" id="UP000222851"/>
    </source>
</evidence>
<dbReference type="EMBL" id="NUXH01000175">
    <property type="protein sequence ID" value="PFL51143.1"/>
    <property type="molecule type" value="Genomic_DNA"/>
</dbReference>
<dbReference type="PANTHER" id="PTHR47129:SF1">
    <property type="entry name" value="NMRA-LIKE DOMAIN-CONTAINING PROTEIN"/>
    <property type="match status" value="1"/>
</dbReference>
<organism evidence="1 2">
    <name type="scientific">Bacillus anthracis</name>
    <name type="common">anthrax bacterium</name>
    <dbReference type="NCBI Taxonomy" id="1392"/>
    <lineage>
        <taxon>Bacteria</taxon>
        <taxon>Bacillati</taxon>
        <taxon>Bacillota</taxon>
        <taxon>Bacilli</taxon>
        <taxon>Bacillales</taxon>
        <taxon>Bacillaceae</taxon>
        <taxon>Bacillus</taxon>
        <taxon>Bacillus cereus group</taxon>
    </lineage>
</organism>
<name>A0A2B0WBS3_BACAN</name>
<dbReference type="Gene3D" id="3.90.25.10">
    <property type="entry name" value="UDP-galactose 4-epimerase, domain 1"/>
    <property type="match status" value="1"/>
</dbReference>
<evidence type="ECO:0000313" key="1">
    <source>
        <dbReference type="EMBL" id="PFL51143.1"/>
    </source>
</evidence>
<dbReference type="Proteomes" id="UP000222851">
    <property type="component" value="Unassembled WGS sequence"/>
</dbReference>
<sequence length="91" mass="10059">MMQEELVSVLGDVFGKEILVQQADDDTYANTNMMRVAGVPEAYIPMYVNIQKGIREGGLEVESNDLEKLLGRPTISIKEALNQIVSQSSQT</sequence>
<reference evidence="1 2" key="1">
    <citation type="submission" date="2017-09" db="EMBL/GenBank/DDBJ databases">
        <title>Large-scale bioinformatics analysis of Bacillus genomes uncovers conserved roles of natural products in bacterial physiology.</title>
        <authorList>
            <consortium name="Agbiome Team Llc"/>
            <person name="Bleich R.M."/>
            <person name="Grubbs K.J."/>
            <person name="Santa Maria K.C."/>
            <person name="Allen S.E."/>
            <person name="Farag S."/>
            <person name="Shank E.A."/>
            <person name="Bowers A."/>
        </authorList>
    </citation>
    <scope>NUCLEOTIDE SEQUENCE [LARGE SCALE GENOMIC DNA]</scope>
    <source>
        <strain evidence="1 2">AFS081271</strain>
    </source>
</reference>
<dbReference type="PANTHER" id="PTHR47129">
    <property type="entry name" value="QUINONE OXIDOREDUCTASE 2"/>
    <property type="match status" value="1"/>
</dbReference>
<protein>
    <submittedName>
        <fullName evidence="1">Uncharacterized protein</fullName>
    </submittedName>
</protein>
<accession>A0A2B0WBS3</accession>
<dbReference type="AlphaFoldDB" id="A0A2B0WBS3"/>
<dbReference type="InterPro" id="IPR052718">
    <property type="entry name" value="NmrA-type_oxidoreductase"/>
</dbReference>